<dbReference type="AlphaFoldDB" id="A0A976FGP4"/>
<evidence type="ECO:0000313" key="3">
    <source>
        <dbReference type="Proteomes" id="UP000294530"/>
    </source>
</evidence>
<evidence type="ECO:0000256" key="1">
    <source>
        <dbReference type="SAM" id="MobiDB-lite"/>
    </source>
</evidence>
<feature type="region of interest" description="Disordered" evidence="1">
    <location>
        <begin position="384"/>
        <end position="417"/>
    </location>
</feature>
<evidence type="ECO:0000313" key="2">
    <source>
        <dbReference type="EMBL" id="TDH66490.1"/>
    </source>
</evidence>
<feature type="region of interest" description="Disordered" evidence="1">
    <location>
        <begin position="301"/>
        <end position="325"/>
    </location>
</feature>
<dbReference type="GeneID" id="94353128"/>
<comment type="caution">
    <text evidence="2">The sequence shown here is derived from an EMBL/GenBank/DDBJ whole genome shotgun (WGS) entry which is preliminary data.</text>
</comment>
<dbReference type="Gene3D" id="2.30.30.140">
    <property type="match status" value="1"/>
</dbReference>
<feature type="compositionally biased region" description="Polar residues" evidence="1">
    <location>
        <begin position="384"/>
        <end position="397"/>
    </location>
</feature>
<gene>
    <name evidence="2" type="ORF">CCR75_009418</name>
</gene>
<dbReference type="EMBL" id="SHOA02000017">
    <property type="protein sequence ID" value="TDH66490.1"/>
    <property type="molecule type" value="Genomic_DNA"/>
</dbReference>
<dbReference type="KEGG" id="blac:94353128"/>
<proteinExistence type="predicted"/>
<dbReference type="SUPFAM" id="SSF54160">
    <property type="entry name" value="Chromo domain-like"/>
    <property type="match status" value="1"/>
</dbReference>
<dbReference type="RefSeq" id="XP_067815989.1">
    <property type="nucleotide sequence ID" value="XM_067967457.1"/>
</dbReference>
<dbReference type="Proteomes" id="UP000294530">
    <property type="component" value="Unassembled WGS sequence"/>
</dbReference>
<accession>A0A976FGP4</accession>
<sequence length="605" mass="67789">MYVPQNLLRSTIPSEPLVEKQENKVLPFLTLMTPTRHAAVRASLITDEVVPDALSPLVPTRALKTLPKQTERGRVKTKKSRQRKKIKKGCKRLKLCGATLYGYQLLVDVRYRAEQYAEARILDLDPATKLLLVHYIGWNARYDAWVGIEVVAAHGSHCQGVVTKDASWNGMTSLFATNKEIGAQRECGFAIVKDTPRKRLAMSPALTSGTGHREKIAAENDTQLVVHQAEENCCNYTQEAETPTLAERTPRRVQVEVETTDEDSERKKDSKTADLVLDVKIATMSEVLNEKGDDHSAPVEFQTETSQRRLESASRGGWKRKRATRAEAKTTNCLIPQRVRSKQAIGINSAKQWPLQRDEVGSSMREKLAAIFRLRVQQRQQMGQLHATSRKQWSLLDSGTKPGGSPTNDGETRGQRVVAGTEECQRQLEQDYYQPQVLFMNKMNTVSEDPSDWPLQEDIMDPRIIQQRLRTLEERCRQQAHVQASYRQLMLTQERNGRALASNEAFTTTKAGVDGTSSAMSWNDATGAKKSTSDKRDAGLHIYVGDDNEITKDSETTLAATEVSRDVIKVVTPEPVEKQHGSSSHKIELGKSNPPSQGVLYEFVL</sequence>
<keyword evidence="3" id="KW-1185">Reference proteome</keyword>
<organism evidence="2 3">
    <name type="scientific">Bremia lactucae</name>
    <name type="common">Lettuce downy mildew</name>
    <dbReference type="NCBI Taxonomy" id="4779"/>
    <lineage>
        <taxon>Eukaryota</taxon>
        <taxon>Sar</taxon>
        <taxon>Stramenopiles</taxon>
        <taxon>Oomycota</taxon>
        <taxon>Peronosporomycetes</taxon>
        <taxon>Peronosporales</taxon>
        <taxon>Peronosporaceae</taxon>
        <taxon>Bremia</taxon>
    </lineage>
</organism>
<dbReference type="InterPro" id="IPR016197">
    <property type="entry name" value="Chromo-like_dom_sf"/>
</dbReference>
<protein>
    <recommendedName>
        <fullName evidence="4">Tudor-knot domain-containing protein</fullName>
    </recommendedName>
</protein>
<evidence type="ECO:0008006" key="4">
    <source>
        <dbReference type="Google" id="ProtNLM"/>
    </source>
</evidence>
<feature type="region of interest" description="Disordered" evidence="1">
    <location>
        <begin position="575"/>
        <end position="595"/>
    </location>
</feature>
<dbReference type="OrthoDB" id="124855at2759"/>
<reference evidence="2 3" key="1">
    <citation type="journal article" date="2021" name="Genome Biol.">
        <title>AFLAP: assembly-free linkage analysis pipeline using k-mers from genome sequencing data.</title>
        <authorList>
            <person name="Fletcher K."/>
            <person name="Zhang L."/>
            <person name="Gil J."/>
            <person name="Han R."/>
            <person name="Cavanaugh K."/>
            <person name="Michelmore R."/>
        </authorList>
    </citation>
    <scope>NUCLEOTIDE SEQUENCE [LARGE SCALE GENOMIC DNA]</scope>
    <source>
        <strain evidence="2 3">SF5</strain>
    </source>
</reference>
<feature type="compositionally biased region" description="Basic and acidic residues" evidence="1">
    <location>
        <begin position="575"/>
        <end position="589"/>
    </location>
</feature>
<name>A0A976FGP4_BRELC</name>